<dbReference type="RefSeq" id="WP_386411354.1">
    <property type="nucleotide sequence ID" value="NZ_JBHTJH010000026.1"/>
</dbReference>
<organism evidence="2 3">
    <name type="scientific">Sungkyunkwania multivorans</name>
    <dbReference type="NCBI Taxonomy" id="1173618"/>
    <lineage>
        <taxon>Bacteria</taxon>
        <taxon>Pseudomonadati</taxon>
        <taxon>Bacteroidota</taxon>
        <taxon>Flavobacteriia</taxon>
        <taxon>Flavobacteriales</taxon>
        <taxon>Flavobacteriaceae</taxon>
        <taxon>Sungkyunkwania</taxon>
    </lineage>
</organism>
<evidence type="ECO:0000256" key="1">
    <source>
        <dbReference type="SAM" id="SignalP"/>
    </source>
</evidence>
<accession>A0ABW3D6L3</accession>
<dbReference type="EMBL" id="JBHTJH010000026">
    <property type="protein sequence ID" value="MFD0864183.1"/>
    <property type="molecule type" value="Genomic_DNA"/>
</dbReference>
<protein>
    <submittedName>
        <fullName evidence="2">DUF2931 family protein</fullName>
    </submittedName>
</protein>
<name>A0ABW3D6L3_9FLAO</name>
<keyword evidence="3" id="KW-1185">Reference proteome</keyword>
<proteinExistence type="predicted"/>
<evidence type="ECO:0000313" key="2">
    <source>
        <dbReference type="EMBL" id="MFD0864183.1"/>
    </source>
</evidence>
<dbReference type="Pfam" id="PF11153">
    <property type="entry name" value="DUF2931"/>
    <property type="match status" value="1"/>
</dbReference>
<reference evidence="3" key="1">
    <citation type="journal article" date="2019" name="Int. J. Syst. Evol. Microbiol.">
        <title>The Global Catalogue of Microorganisms (GCM) 10K type strain sequencing project: providing services to taxonomists for standard genome sequencing and annotation.</title>
        <authorList>
            <consortium name="The Broad Institute Genomics Platform"/>
            <consortium name="The Broad Institute Genome Sequencing Center for Infectious Disease"/>
            <person name="Wu L."/>
            <person name="Ma J."/>
        </authorList>
    </citation>
    <scope>NUCLEOTIDE SEQUENCE [LARGE SCALE GENOMIC DNA]</scope>
    <source>
        <strain evidence="3">CCUG 62952</strain>
    </source>
</reference>
<evidence type="ECO:0000313" key="3">
    <source>
        <dbReference type="Proteomes" id="UP001596978"/>
    </source>
</evidence>
<dbReference type="InterPro" id="IPR021326">
    <property type="entry name" value="DUF2931"/>
</dbReference>
<sequence length="350" mass="39735">MMKRSLVLWTLFLSGILTVSCQSNTAQKPTANNQQMKKFEWRPSVSAPKIYPIQIHKGFLYGPDGNAIQIPRGRIVKNGWGKTGASFVIGEDIKPVPNRLEVTWLSLSENQFYAGSFELPAERMVQNFETTFIDQRDKEDAYNSIVIGLAPGGMVSVWMRGPSKSIEVANFKAAVTDIPMEEFNPLGTQNREEYVQNRLNSLDEKYQTDLEEKGVDIDKWDAARAQFSWKLNFSPIAGGELATVLAEGLNGEHFFVRSDNRILEANEDLFVPAYLKISWYDTSKNKYGAKIYLDEEETLKAFWSLSKEAKMLELIIEVDRYHSNINIYLQGDDARTSLQKARSNVYATVD</sequence>
<keyword evidence="1" id="KW-0732">Signal</keyword>
<feature type="chain" id="PRO_5045575545" evidence="1">
    <location>
        <begin position="26"/>
        <end position="350"/>
    </location>
</feature>
<dbReference type="PROSITE" id="PS51257">
    <property type="entry name" value="PROKAR_LIPOPROTEIN"/>
    <property type="match status" value="1"/>
</dbReference>
<feature type="signal peptide" evidence="1">
    <location>
        <begin position="1"/>
        <end position="25"/>
    </location>
</feature>
<comment type="caution">
    <text evidence="2">The sequence shown here is derived from an EMBL/GenBank/DDBJ whole genome shotgun (WGS) entry which is preliminary data.</text>
</comment>
<gene>
    <name evidence="2" type="ORF">ACFQ1M_18350</name>
</gene>
<dbReference type="Proteomes" id="UP001596978">
    <property type="component" value="Unassembled WGS sequence"/>
</dbReference>